<evidence type="ECO:0000313" key="1">
    <source>
        <dbReference type="EMBL" id="SEQ08811.1"/>
    </source>
</evidence>
<protein>
    <submittedName>
        <fullName evidence="1">Uncharacterized protein</fullName>
    </submittedName>
</protein>
<organism evidence="1 2">
    <name type="scientific">Amphritea atlantica</name>
    <dbReference type="NCBI Taxonomy" id="355243"/>
    <lineage>
        <taxon>Bacteria</taxon>
        <taxon>Pseudomonadati</taxon>
        <taxon>Pseudomonadota</taxon>
        <taxon>Gammaproteobacteria</taxon>
        <taxon>Oceanospirillales</taxon>
        <taxon>Oceanospirillaceae</taxon>
        <taxon>Amphritea</taxon>
    </lineage>
</organism>
<gene>
    <name evidence="1" type="ORF">SAMN03080615_00361</name>
</gene>
<dbReference type="AlphaFoldDB" id="A0A1H9D620"/>
<proteinExistence type="predicted"/>
<sequence length="186" mass="20486">MSIGQELLNVPMGEMIREMAFAIADAQYELDEASIRVAQMMGGRVPILDEAGTVTGTEDTRVYFGTDEDDKAQKVSMLELGFSPTFYQFTNNIIEVKIAIKIVRESSYTRNTKTTGTSRSKPAFGGFFGGSSKLRTTTVDATYSSKYSYSAEGASLLRCNLVPIPPPAIFEERVRDLFETDEEADG</sequence>
<dbReference type="RefSeq" id="WP_091353141.1">
    <property type="nucleotide sequence ID" value="NZ_AP025284.1"/>
</dbReference>
<dbReference type="EMBL" id="FOGB01000001">
    <property type="protein sequence ID" value="SEQ08811.1"/>
    <property type="molecule type" value="Genomic_DNA"/>
</dbReference>
<evidence type="ECO:0000313" key="2">
    <source>
        <dbReference type="Proteomes" id="UP000198749"/>
    </source>
</evidence>
<dbReference type="STRING" id="355243.SAMN03080615_00361"/>
<dbReference type="Proteomes" id="UP000198749">
    <property type="component" value="Unassembled WGS sequence"/>
</dbReference>
<name>A0A1H9D620_9GAMM</name>
<accession>A0A1H9D620</accession>
<reference evidence="2" key="1">
    <citation type="submission" date="2016-10" db="EMBL/GenBank/DDBJ databases">
        <authorList>
            <person name="Varghese N."/>
            <person name="Submissions S."/>
        </authorList>
    </citation>
    <scope>NUCLEOTIDE SEQUENCE [LARGE SCALE GENOMIC DNA]</scope>
    <source>
        <strain evidence="2">DSM 18887</strain>
    </source>
</reference>
<dbReference type="OrthoDB" id="7594941at2"/>
<keyword evidence="2" id="KW-1185">Reference proteome</keyword>